<dbReference type="OrthoDB" id="799923at2"/>
<reference evidence="1 2" key="1">
    <citation type="submission" date="2019-02" db="EMBL/GenBank/DDBJ databases">
        <title>Pedobacter sp. RP-3-8 sp. nov., isolated from Arctic soil.</title>
        <authorList>
            <person name="Dahal R.H."/>
        </authorList>
    </citation>
    <scope>NUCLEOTIDE SEQUENCE [LARGE SCALE GENOMIC DNA]</scope>
    <source>
        <strain evidence="1 2">RP-3-8</strain>
    </source>
</reference>
<dbReference type="EMBL" id="SJSM01000001">
    <property type="protein sequence ID" value="TCC99447.1"/>
    <property type="molecule type" value="Genomic_DNA"/>
</dbReference>
<dbReference type="AlphaFoldDB" id="A0A4R0NI44"/>
<protein>
    <submittedName>
        <fullName evidence="1">Uncharacterized protein</fullName>
    </submittedName>
</protein>
<evidence type="ECO:0000313" key="2">
    <source>
        <dbReference type="Proteomes" id="UP000291117"/>
    </source>
</evidence>
<comment type="caution">
    <text evidence="1">The sequence shown here is derived from an EMBL/GenBank/DDBJ whole genome shotgun (WGS) entry which is preliminary data.</text>
</comment>
<keyword evidence="2" id="KW-1185">Reference proteome</keyword>
<evidence type="ECO:0000313" key="1">
    <source>
        <dbReference type="EMBL" id="TCC99447.1"/>
    </source>
</evidence>
<name>A0A4R0NI44_9SPHI</name>
<sequence length="124" mass="14096">MRTRLYFTFLILIGVTFNNYGQEQKRPKQDASIVAQRQKQEQNYYRKSLGVDSVKATQIAQVQSSYKAALSIIVVDTSLNEAAKRTKIGALMDVKNRKLRGLLNPAQQEKIIPTTERMPAKPIK</sequence>
<dbReference type="RefSeq" id="WP_131606662.1">
    <property type="nucleotide sequence ID" value="NZ_SJSM01000001.1"/>
</dbReference>
<organism evidence="1 2">
    <name type="scientific">Pedobacter hiemivivus</name>
    <dbReference type="NCBI Taxonomy" id="2530454"/>
    <lineage>
        <taxon>Bacteria</taxon>
        <taxon>Pseudomonadati</taxon>
        <taxon>Bacteroidota</taxon>
        <taxon>Sphingobacteriia</taxon>
        <taxon>Sphingobacteriales</taxon>
        <taxon>Sphingobacteriaceae</taxon>
        <taxon>Pedobacter</taxon>
    </lineage>
</organism>
<dbReference type="Proteomes" id="UP000291117">
    <property type="component" value="Unassembled WGS sequence"/>
</dbReference>
<accession>A0A4R0NI44</accession>
<proteinExistence type="predicted"/>
<gene>
    <name evidence="1" type="ORF">EZ444_01860</name>
</gene>